<dbReference type="Proteomes" id="UP001529510">
    <property type="component" value="Unassembled WGS sequence"/>
</dbReference>
<evidence type="ECO:0000313" key="5">
    <source>
        <dbReference type="EMBL" id="KAL0193723.1"/>
    </source>
</evidence>
<evidence type="ECO:0000256" key="2">
    <source>
        <dbReference type="ARBA" id="ARBA00022737"/>
    </source>
</evidence>
<dbReference type="EMBL" id="JAMKFB020000005">
    <property type="protein sequence ID" value="KAL0193723.1"/>
    <property type="molecule type" value="Genomic_DNA"/>
</dbReference>
<evidence type="ECO:0000256" key="1">
    <source>
        <dbReference type="ARBA" id="ARBA00022536"/>
    </source>
</evidence>
<name>A0ABD0R5X7_CIRMR</name>
<reference evidence="5 6" key="1">
    <citation type="submission" date="2024-05" db="EMBL/GenBank/DDBJ databases">
        <title>Genome sequencing and assembly of Indian major carp, Cirrhinus mrigala (Hamilton, 1822).</title>
        <authorList>
            <person name="Mohindra V."/>
            <person name="Chowdhury L.M."/>
            <person name="Lal K."/>
            <person name="Jena J.K."/>
        </authorList>
    </citation>
    <scope>NUCLEOTIDE SEQUENCE [LARGE SCALE GENOMIC DNA]</scope>
    <source>
        <strain evidence="5">CM1030</strain>
        <tissue evidence="5">Blood</tissue>
    </source>
</reference>
<dbReference type="Pfam" id="PF06484">
    <property type="entry name" value="Ten_N"/>
    <property type="match status" value="1"/>
</dbReference>
<dbReference type="PANTHER" id="PTHR11219">
    <property type="entry name" value="TENEURIN AND N-ACETYLGLUCOSAMINE-1-PHOSPHODIESTER ALPHA-N-ACETYLGLUCOSAMINIDASE"/>
    <property type="match status" value="1"/>
</dbReference>
<keyword evidence="1" id="KW-0245">EGF-like domain</keyword>
<feature type="non-terminal residue" evidence="5">
    <location>
        <position position="1"/>
    </location>
</feature>
<keyword evidence="3" id="KW-1015">Disulfide bond</keyword>
<feature type="non-terminal residue" evidence="5">
    <location>
        <position position="79"/>
    </location>
</feature>
<dbReference type="PANTHER" id="PTHR11219:SF7">
    <property type="entry name" value="TENEURIN-1"/>
    <property type="match status" value="1"/>
</dbReference>
<feature type="domain" description="Teneurin N-terminal" evidence="4">
    <location>
        <begin position="1"/>
        <end position="59"/>
    </location>
</feature>
<sequence>HFLFKHSSGSSAIFNAANQNYPLTSSTVYSPPPRPLPRTTLSRPLFSFSKPYRCCNWKCTALSASAITLTLALLLTYII</sequence>
<dbReference type="AlphaFoldDB" id="A0ABD0R5X7"/>
<comment type="caution">
    <text evidence="5">The sequence shown here is derived from an EMBL/GenBank/DDBJ whole genome shotgun (WGS) entry which is preliminary data.</text>
</comment>
<dbReference type="InterPro" id="IPR009471">
    <property type="entry name" value="Ten_N"/>
</dbReference>
<evidence type="ECO:0000259" key="4">
    <source>
        <dbReference type="PROSITE" id="PS51361"/>
    </source>
</evidence>
<protein>
    <recommendedName>
        <fullName evidence="4">Teneurin N-terminal domain-containing protein</fullName>
    </recommendedName>
</protein>
<keyword evidence="6" id="KW-1185">Reference proteome</keyword>
<keyword evidence="2" id="KW-0677">Repeat</keyword>
<dbReference type="PROSITE" id="PS51361">
    <property type="entry name" value="TENEURIN_N"/>
    <property type="match status" value="1"/>
</dbReference>
<evidence type="ECO:0000256" key="3">
    <source>
        <dbReference type="ARBA" id="ARBA00023157"/>
    </source>
</evidence>
<evidence type="ECO:0000313" key="6">
    <source>
        <dbReference type="Proteomes" id="UP001529510"/>
    </source>
</evidence>
<organism evidence="5 6">
    <name type="scientific">Cirrhinus mrigala</name>
    <name type="common">Mrigala</name>
    <dbReference type="NCBI Taxonomy" id="683832"/>
    <lineage>
        <taxon>Eukaryota</taxon>
        <taxon>Metazoa</taxon>
        <taxon>Chordata</taxon>
        <taxon>Craniata</taxon>
        <taxon>Vertebrata</taxon>
        <taxon>Euteleostomi</taxon>
        <taxon>Actinopterygii</taxon>
        <taxon>Neopterygii</taxon>
        <taxon>Teleostei</taxon>
        <taxon>Ostariophysi</taxon>
        <taxon>Cypriniformes</taxon>
        <taxon>Cyprinidae</taxon>
        <taxon>Labeoninae</taxon>
        <taxon>Labeonini</taxon>
        <taxon>Cirrhinus</taxon>
    </lineage>
</organism>
<dbReference type="InterPro" id="IPR051216">
    <property type="entry name" value="Teneurin"/>
</dbReference>
<accession>A0ABD0R5X7</accession>
<gene>
    <name evidence="5" type="ORF">M9458_012019</name>
</gene>
<proteinExistence type="predicted"/>